<dbReference type="KEGG" id="orh:Ornrh_1151"/>
<sequence length="112" mass="13472">MKKILLSFGLCLAVTAGYAQSKEAKKEIRKYYTEKQIKYIEKELKNLLGNDDYTGNRFQLFDDFYYKYEFPKGEKQKRAYFEYFLMPYSEETLAYKGYAHYLFSLLDPQNID</sequence>
<dbReference type="Proteomes" id="UP000006051">
    <property type="component" value="Chromosome"/>
</dbReference>
<name>I3ZYT4_ORNRL</name>
<evidence type="ECO:0000313" key="2">
    <source>
        <dbReference type="EMBL" id="AFL96868.1"/>
    </source>
</evidence>
<keyword evidence="1" id="KW-0732">Signal</keyword>
<evidence type="ECO:0000313" key="3">
    <source>
        <dbReference type="EMBL" id="AFL97336.1"/>
    </source>
</evidence>
<dbReference type="KEGG" id="orh:Ornrh_0670"/>
<dbReference type="HOGENOM" id="CLU_174008_0_0_10"/>
<evidence type="ECO:0000313" key="4">
    <source>
        <dbReference type="Proteomes" id="UP000006051"/>
    </source>
</evidence>
<protein>
    <submittedName>
        <fullName evidence="2">Uncharacterized protein</fullName>
    </submittedName>
</protein>
<keyword evidence="4" id="KW-1185">Reference proteome</keyword>
<evidence type="ECO:0000256" key="1">
    <source>
        <dbReference type="SAM" id="SignalP"/>
    </source>
</evidence>
<dbReference type="EMBL" id="CP003283">
    <property type="protein sequence ID" value="AFL97336.1"/>
    <property type="molecule type" value="Genomic_DNA"/>
</dbReference>
<proteinExistence type="predicted"/>
<dbReference type="AlphaFoldDB" id="I3ZYT4"/>
<dbReference type="GeneID" id="97257829"/>
<feature type="signal peptide" evidence="1">
    <location>
        <begin position="1"/>
        <end position="21"/>
    </location>
</feature>
<organism evidence="2 4">
    <name type="scientific">Ornithobacterium rhinotracheale (strain ATCC 51463 / DSM 15997 / CCUG 23171 / CIP 104009 / LMG 9086)</name>
    <dbReference type="NCBI Taxonomy" id="867902"/>
    <lineage>
        <taxon>Bacteria</taxon>
        <taxon>Pseudomonadati</taxon>
        <taxon>Bacteroidota</taxon>
        <taxon>Flavobacteriia</taxon>
        <taxon>Flavobacteriales</taxon>
        <taxon>Weeksellaceae</taxon>
        <taxon>Ornithobacterium</taxon>
    </lineage>
</organism>
<dbReference type="RefSeq" id="WP_014790477.1">
    <property type="nucleotide sequence ID" value="NC_018016.1"/>
</dbReference>
<accession>I3ZYT4</accession>
<dbReference type="GeneID" id="71569414"/>
<dbReference type="STRING" id="867902.Ornrh_0670"/>
<dbReference type="EMBL" id="CP003283">
    <property type="protein sequence ID" value="AFL96868.1"/>
    <property type="molecule type" value="Genomic_DNA"/>
</dbReference>
<gene>
    <name evidence="2" type="ordered locus">Ornrh_0670</name>
    <name evidence="3" type="ordered locus">Ornrh_1151</name>
</gene>
<feature type="chain" id="PRO_5007673935" evidence="1">
    <location>
        <begin position="22"/>
        <end position="112"/>
    </location>
</feature>
<reference evidence="2 4" key="1">
    <citation type="submission" date="2012-06" db="EMBL/GenBank/DDBJ databases">
        <title>The complete genome of Ornithobacterium rhinotracheale DSM 15997.</title>
        <authorList>
            <consortium name="US DOE Joint Genome Institute (JGI-PGF)"/>
            <person name="Lucas S."/>
            <person name="Copeland A."/>
            <person name="Lapidus A."/>
            <person name="Goodwin L."/>
            <person name="Pitluck S."/>
            <person name="Peters L."/>
            <person name="Mikhailova N."/>
            <person name="Teshima H."/>
            <person name="Kyrpides N."/>
            <person name="Mavromatis K."/>
            <person name="Pagani I."/>
            <person name="Ivanova N."/>
            <person name="Ovchinnikova G."/>
            <person name="Zeytun A."/>
            <person name="Detter J.C."/>
            <person name="Han C."/>
            <person name="Land M."/>
            <person name="Hauser L."/>
            <person name="Markowitz V."/>
            <person name="Cheng J.-F."/>
            <person name="Hugenholtz P."/>
            <person name="Woyke T."/>
            <person name="Wu D."/>
            <person name="Lang E."/>
            <person name="Kopitz M."/>
            <person name="Brambilla E."/>
            <person name="Klenk H.-P."/>
            <person name="Eisen J.A."/>
        </authorList>
    </citation>
    <scope>NUCLEOTIDE SEQUENCE [LARGE SCALE GENOMIC DNA]</scope>
    <source>
        <strain evidence="4">ATCC 51463 / DSM 15997 / CCUG 23171 / LMG 9086</strain>
        <strain evidence="2">DSM 15997</strain>
    </source>
</reference>